<gene>
    <name evidence="2" type="ORF">FHS13_000873</name>
</gene>
<reference evidence="2 3" key="1">
    <citation type="submission" date="2020-08" db="EMBL/GenBank/DDBJ databases">
        <title>Genomic Encyclopedia of Type Strains, Phase III (KMG-III): the genomes of soil and plant-associated and newly described type strains.</title>
        <authorList>
            <person name="Whitman W."/>
        </authorList>
    </citation>
    <scope>NUCLEOTIDE SEQUENCE [LARGE SCALE GENOMIC DNA]</scope>
    <source>
        <strain evidence="2 3">CECT 8712</strain>
    </source>
</reference>
<comment type="caution">
    <text evidence="2">The sequence shown here is derived from an EMBL/GenBank/DDBJ whole genome shotgun (WGS) entry which is preliminary data.</text>
</comment>
<proteinExistence type="predicted"/>
<name>A0A841IRM9_9ACTN</name>
<dbReference type="Proteomes" id="UP000536604">
    <property type="component" value="Unassembled WGS sequence"/>
</dbReference>
<evidence type="ECO:0000313" key="2">
    <source>
        <dbReference type="EMBL" id="MBB6118941.1"/>
    </source>
</evidence>
<protein>
    <recommendedName>
        <fullName evidence="4">DUF4190 domain-containing protein</fullName>
    </recommendedName>
</protein>
<feature type="transmembrane region" description="Helical" evidence="1">
    <location>
        <begin position="20"/>
        <end position="44"/>
    </location>
</feature>
<keyword evidence="1" id="KW-0812">Transmembrane</keyword>
<keyword evidence="1" id="KW-1133">Transmembrane helix</keyword>
<dbReference type="EMBL" id="JACHJO010000002">
    <property type="protein sequence ID" value="MBB6118941.1"/>
    <property type="molecule type" value="Genomic_DNA"/>
</dbReference>
<accession>A0A841IRM9</accession>
<sequence>MTDNHPDPRSQEEPPRIERGGLWGLFLGLAGLLLPPYGVVLSAFGLVQGARARRAARQNRSEAPLALMSMAVGVAGLVVSVAMLAVVMVFQEQLLEYRDCSALAHTVTSQKACDEAWLEGTAVPTWAVGS</sequence>
<evidence type="ECO:0008006" key="4">
    <source>
        <dbReference type="Google" id="ProtNLM"/>
    </source>
</evidence>
<keyword evidence="1" id="KW-0472">Membrane</keyword>
<feature type="transmembrane region" description="Helical" evidence="1">
    <location>
        <begin position="65"/>
        <end position="90"/>
    </location>
</feature>
<dbReference type="RefSeq" id="WP_184287775.1">
    <property type="nucleotide sequence ID" value="NZ_JACHJO010000002.1"/>
</dbReference>
<organism evidence="2 3">
    <name type="scientific">Nocardiopsis algeriensis</name>
    <dbReference type="NCBI Taxonomy" id="1478215"/>
    <lineage>
        <taxon>Bacteria</taxon>
        <taxon>Bacillati</taxon>
        <taxon>Actinomycetota</taxon>
        <taxon>Actinomycetes</taxon>
        <taxon>Streptosporangiales</taxon>
        <taxon>Nocardiopsidaceae</taxon>
        <taxon>Nocardiopsis</taxon>
    </lineage>
</organism>
<evidence type="ECO:0000256" key="1">
    <source>
        <dbReference type="SAM" id="Phobius"/>
    </source>
</evidence>
<evidence type="ECO:0000313" key="3">
    <source>
        <dbReference type="Proteomes" id="UP000536604"/>
    </source>
</evidence>
<keyword evidence="3" id="KW-1185">Reference proteome</keyword>
<dbReference type="AlphaFoldDB" id="A0A841IRM9"/>